<protein>
    <submittedName>
        <fullName evidence="2">Transcription elongation factor GreAB</fullName>
    </submittedName>
</protein>
<dbReference type="GO" id="GO:0006354">
    <property type="term" value="P:DNA-templated transcription elongation"/>
    <property type="evidence" value="ECO:0007669"/>
    <property type="project" value="TreeGrafter"/>
</dbReference>
<evidence type="ECO:0000313" key="2">
    <source>
        <dbReference type="EMBL" id="KUI10658.1"/>
    </source>
</evidence>
<comment type="caution">
    <text evidence="2">The sequence shown here is derived from an EMBL/GenBank/DDBJ whole genome shotgun (WGS) entry which is preliminary data.</text>
</comment>
<reference evidence="2 3" key="1">
    <citation type="submission" date="2016-01" db="EMBL/GenBank/DDBJ databases">
        <authorList>
            <consortium name="TB Trials Study Group"/>
            <person name="Sutton G."/>
            <person name="Brinkac L."/>
            <person name="Sanka R."/>
            <person name="Adams M."/>
            <person name="Lau E.L."/>
            <person name="Macaden R."/>
            <person name="Grewal H.M.S."/>
        </authorList>
    </citation>
    <scope>NUCLEOTIDE SEQUENCE [LARGE SCALE GENOMIC DNA]</scope>
    <source>
        <strain evidence="2 3">IS-1744</strain>
    </source>
</reference>
<name>A0A101A122_9MYCO</name>
<dbReference type="PANTHER" id="PTHR30437:SF4">
    <property type="entry name" value="TRANSCRIPTION ELONGATION FACTOR GREA"/>
    <property type="match status" value="1"/>
</dbReference>
<dbReference type="PANTHER" id="PTHR30437">
    <property type="entry name" value="TRANSCRIPTION ELONGATION FACTOR GREA"/>
    <property type="match status" value="1"/>
</dbReference>
<dbReference type="InterPro" id="IPR001437">
    <property type="entry name" value="Tscrpt_elong_fac_GreA/B_C"/>
</dbReference>
<dbReference type="GO" id="GO:0070063">
    <property type="term" value="F:RNA polymerase binding"/>
    <property type="evidence" value="ECO:0007669"/>
    <property type="project" value="InterPro"/>
</dbReference>
<proteinExistence type="predicted"/>
<dbReference type="Pfam" id="PF01272">
    <property type="entry name" value="GreA_GreB"/>
    <property type="match status" value="1"/>
</dbReference>
<organism evidence="2 3">
    <name type="scientific">Mycobacterium lehmannii</name>
    <dbReference type="NCBI Taxonomy" id="2048550"/>
    <lineage>
        <taxon>Bacteria</taxon>
        <taxon>Bacillati</taxon>
        <taxon>Actinomycetota</taxon>
        <taxon>Actinomycetes</taxon>
        <taxon>Mycobacteriales</taxon>
        <taxon>Mycobacteriaceae</taxon>
        <taxon>Mycobacterium</taxon>
    </lineage>
</organism>
<dbReference type="PIRSF" id="PIRSF006092">
    <property type="entry name" value="GreA_GreB"/>
    <property type="match status" value="1"/>
</dbReference>
<dbReference type="InterPro" id="IPR036953">
    <property type="entry name" value="GreA/GreB_C_sf"/>
</dbReference>
<dbReference type="Proteomes" id="UP000053707">
    <property type="component" value="Unassembled WGS sequence"/>
</dbReference>
<keyword evidence="2" id="KW-0648">Protein biosynthesis</keyword>
<dbReference type="SUPFAM" id="SSF54534">
    <property type="entry name" value="FKBP-like"/>
    <property type="match status" value="1"/>
</dbReference>
<dbReference type="GO" id="GO:0003746">
    <property type="term" value="F:translation elongation factor activity"/>
    <property type="evidence" value="ECO:0007669"/>
    <property type="project" value="UniProtKB-KW"/>
</dbReference>
<gene>
    <name evidence="2" type="ORF">AU192_21735</name>
</gene>
<evidence type="ECO:0000259" key="1">
    <source>
        <dbReference type="Pfam" id="PF01272"/>
    </source>
</evidence>
<dbReference type="PROSITE" id="PS00830">
    <property type="entry name" value="GREAB_2"/>
    <property type="match status" value="1"/>
</dbReference>
<keyword evidence="2" id="KW-0251">Elongation factor</keyword>
<dbReference type="AlphaFoldDB" id="A0A101A122"/>
<dbReference type="GO" id="GO:0003677">
    <property type="term" value="F:DNA binding"/>
    <property type="evidence" value="ECO:0007669"/>
    <property type="project" value="InterPro"/>
</dbReference>
<keyword evidence="3" id="KW-1185">Reference proteome</keyword>
<dbReference type="EMBL" id="LQIR01000045">
    <property type="protein sequence ID" value="KUI10658.1"/>
    <property type="molecule type" value="Genomic_DNA"/>
</dbReference>
<accession>A0A101A122</accession>
<evidence type="ECO:0000313" key="3">
    <source>
        <dbReference type="Proteomes" id="UP000053707"/>
    </source>
</evidence>
<dbReference type="RefSeq" id="WP_064399159.1">
    <property type="nucleotide sequence ID" value="NZ_LQIR01000045.1"/>
</dbReference>
<dbReference type="InterPro" id="IPR018151">
    <property type="entry name" value="TF_GreA/GreB_CS"/>
</dbReference>
<dbReference type="Gene3D" id="3.10.50.30">
    <property type="entry name" value="Transcription elongation factor, GreA/GreB, C-terminal domain"/>
    <property type="match status" value="1"/>
</dbReference>
<dbReference type="GO" id="GO:0032784">
    <property type="term" value="P:regulation of DNA-templated transcription elongation"/>
    <property type="evidence" value="ECO:0007669"/>
    <property type="project" value="InterPro"/>
</dbReference>
<feature type="domain" description="Transcription elongation factor GreA/GreB C-terminal" evidence="1">
    <location>
        <begin position="72"/>
        <end position="141"/>
    </location>
</feature>
<sequence length="161" mass="17325">MTSAQRIWISRAAYERLQEELATLRELCANAVGDEDADENASAIKRARQARIQQIHEMLINAVVGEDPPDDGIAEPGMVVTVRFDDTAEIETFLLGVRSAEHGDIEVYSTQSPLGAAILGARPGEQRSFRTPSGTELSVTMLTAVPYGMHSDDGTPVNAAG</sequence>
<dbReference type="InterPro" id="IPR023459">
    <property type="entry name" value="Tscrpt_elong_fac_GreA/B_fam"/>
</dbReference>